<dbReference type="GO" id="GO:0022857">
    <property type="term" value="F:transmembrane transporter activity"/>
    <property type="evidence" value="ECO:0007669"/>
    <property type="project" value="InterPro"/>
</dbReference>
<dbReference type="PANTHER" id="PTHR43791">
    <property type="entry name" value="PERMEASE-RELATED"/>
    <property type="match status" value="1"/>
</dbReference>
<evidence type="ECO:0000256" key="4">
    <source>
        <dbReference type="ARBA" id="ARBA00022692"/>
    </source>
</evidence>
<dbReference type="SUPFAM" id="SSF103473">
    <property type="entry name" value="MFS general substrate transporter"/>
    <property type="match status" value="1"/>
</dbReference>
<keyword evidence="4 10" id="KW-0812">Transmembrane</keyword>
<dbReference type="InterPro" id="IPR020846">
    <property type="entry name" value="MFS_dom"/>
</dbReference>
<dbReference type="Proteomes" id="UP000050424">
    <property type="component" value="Unassembled WGS sequence"/>
</dbReference>
<evidence type="ECO:0000256" key="7">
    <source>
        <dbReference type="ARBA" id="ARBA00023180"/>
    </source>
</evidence>
<dbReference type="FunFam" id="1.20.1250.20:FF:000386">
    <property type="entry name" value="MFS general substrate transporter"/>
    <property type="match status" value="1"/>
</dbReference>
<feature type="transmembrane region" description="Helical" evidence="10">
    <location>
        <begin position="96"/>
        <end position="114"/>
    </location>
</feature>
<feature type="transmembrane region" description="Helical" evidence="10">
    <location>
        <begin position="506"/>
        <end position="528"/>
    </location>
</feature>
<keyword evidence="6 10" id="KW-0472">Membrane</keyword>
<feature type="domain" description="Major facilitator superfamily (MFS) profile" evidence="11">
    <location>
        <begin position="104"/>
        <end position="533"/>
    </location>
</feature>
<feature type="transmembrane region" description="Helical" evidence="10">
    <location>
        <begin position="382"/>
        <end position="400"/>
    </location>
</feature>
<evidence type="ECO:0000313" key="12">
    <source>
        <dbReference type="EMBL" id="KPM41502.1"/>
    </source>
</evidence>
<dbReference type="PANTHER" id="PTHR43791:SF39">
    <property type="entry name" value="TRANSPORTER LIZ1_SEO1, PUTATIVE (AFU_ORTHOLOGUE AFUA_3G00980)-RELATED"/>
    <property type="match status" value="1"/>
</dbReference>
<keyword evidence="3" id="KW-1003">Cell membrane</keyword>
<feature type="transmembrane region" description="Helical" evidence="10">
    <location>
        <begin position="230"/>
        <end position="252"/>
    </location>
</feature>
<dbReference type="PROSITE" id="PS50850">
    <property type="entry name" value="MFS"/>
    <property type="match status" value="1"/>
</dbReference>
<feature type="compositionally biased region" description="Polar residues" evidence="9">
    <location>
        <begin position="561"/>
        <end position="571"/>
    </location>
</feature>
<comment type="subcellular location">
    <subcellularLocation>
        <location evidence="1">Cell membrane</location>
        <topology evidence="1">Multi-pass membrane protein</topology>
    </subcellularLocation>
</comment>
<evidence type="ECO:0000256" key="6">
    <source>
        <dbReference type="ARBA" id="ARBA00023136"/>
    </source>
</evidence>
<comment type="caution">
    <text evidence="12">The sequence shown here is derived from an EMBL/GenBank/DDBJ whole genome shotgun (WGS) entry which is preliminary data.</text>
</comment>
<evidence type="ECO:0000256" key="5">
    <source>
        <dbReference type="ARBA" id="ARBA00022989"/>
    </source>
</evidence>
<feature type="region of interest" description="Disordered" evidence="9">
    <location>
        <begin position="538"/>
        <end position="571"/>
    </location>
</feature>
<reference evidence="12" key="1">
    <citation type="submission" date="2015-09" db="EMBL/GenBank/DDBJ databases">
        <title>Draft genome of a European isolate of the apple canker pathogen Neonectria ditissima.</title>
        <authorList>
            <person name="Gomez-Cortecero A."/>
            <person name="Harrison R.J."/>
            <person name="Armitage A.D."/>
        </authorList>
    </citation>
    <scope>NUCLEOTIDE SEQUENCE [LARGE SCALE GENOMIC DNA]</scope>
    <source>
        <strain evidence="12">R09/05</strain>
    </source>
</reference>
<keyword evidence="5 10" id="KW-1133">Transmembrane helix</keyword>
<feature type="transmembrane region" description="Helical" evidence="10">
    <location>
        <begin position="412"/>
        <end position="429"/>
    </location>
</feature>
<evidence type="ECO:0000259" key="11">
    <source>
        <dbReference type="PROSITE" id="PS50850"/>
    </source>
</evidence>
<dbReference type="Pfam" id="PF07690">
    <property type="entry name" value="MFS_1"/>
    <property type="match status" value="1"/>
</dbReference>
<evidence type="ECO:0000256" key="3">
    <source>
        <dbReference type="ARBA" id="ARBA00022475"/>
    </source>
</evidence>
<dbReference type="EMBL" id="LKCW01000064">
    <property type="protein sequence ID" value="KPM41502.1"/>
    <property type="molecule type" value="Genomic_DNA"/>
</dbReference>
<dbReference type="InterPro" id="IPR036259">
    <property type="entry name" value="MFS_trans_sf"/>
</dbReference>
<dbReference type="AlphaFoldDB" id="A0A0P7BJT9"/>
<evidence type="ECO:0000256" key="10">
    <source>
        <dbReference type="SAM" id="Phobius"/>
    </source>
</evidence>
<dbReference type="Gene3D" id="1.20.1250.20">
    <property type="entry name" value="MFS general substrate transporter like domains"/>
    <property type="match status" value="2"/>
</dbReference>
<evidence type="ECO:0000256" key="9">
    <source>
        <dbReference type="SAM" id="MobiDB-lite"/>
    </source>
</evidence>
<keyword evidence="2" id="KW-0813">Transport</keyword>
<dbReference type="InterPro" id="IPR011701">
    <property type="entry name" value="MFS"/>
</dbReference>
<evidence type="ECO:0000313" key="13">
    <source>
        <dbReference type="Proteomes" id="UP000050424"/>
    </source>
</evidence>
<dbReference type="GO" id="GO:0005886">
    <property type="term" value="C:plasma membrane"/>
    <property type="evidence" value="ECO:0007669"/>
    <property type="project" value="UniProtKB-SubCell"/>
</dbReference>
<feature type="transmembrane region" description="Helical" evidence="10">
    <location>
        <begin position="441"/>
        <end position="460"/>
    </location>
</feature>
<proteinExistence type="inferred from homology"/>
<feature type="transmembrane region" description="Helical" evidence="10">
    <location>
        <begin position="264"/>
        <end position="286"/>
    </location>
</feature>
<protein>
    <recommendedName>
        <fullName evidence="11">Major facilitator superfamily (MFS) profile domain-containing protein</fullName>
    </recommendedName>
</protein>
<evidence type="ECO:0000256" key="8">
    <source>
        <dbReference type="ARBA" id="ARBA00037968"/>
    </source>
</evidence>
<accession>A0A0P7BJT9</accession>
<dbReference type="FunFam" id="1.20.1250.20:FF:000065">
    <property type="entry name" value="Putative MFS pantothenate transporter"/>
    <property type="match status" value="1"/>
</dbReference>
<gene>
    <name evidence="12" type="ORF">AK830_g5100</name>
</gene>
<name>A0A0P7BJT9_9HYPO</name>
<feature type="transmembrane region" description="Helical" evidence="10">
    <location>
        <begin position="196"/>
        <end position="218"/>
    </location>
</feature>
<keyword evidence="7" id="KW-0325">Glycoprotein</keyword>
<evidence type="ECO:0000256" key="2">
    <source>
        <dbReference type="ARBA" id="ARBA00022448"/>
    </source>
</evidence>
<dbReference type="OrthoDB" id="3639251at2759"/>
<evidence type="ECO:0000256" key="1">
    <source>
        <dbReference type="ARBA" id="ARBA00004651"/>
    </source>
</evidence>
<comment type="similarity">
    <text evidence="8">Belongs to the major facilitator superfamily. Allantoate permease family.</text>
</comment>
<keyword evidence="13" id="KW-1185">Reference proteome</keyword>
<organism evidence="12 13">
    <name type="scientific">Neonectria ditissima</name>
    <dbReference type="NCBI Taxonomy" id="78410"/>
    <lineage>
        <taxon>Eukaryota</taxon>
        <taxon>Fungi</taxon>
        <taxon>Dikarya</taxon>
        <taxon>Ascomycota</taxon>
        <taxon>Pezizomycotina</taxon>
        <taxon>Sordariomycetes</taxon>
        <taxon>Hypocreomycetidae</taxon>
        <taxon>Hypocreales</taxon>
        <taxon>Nectriaceae</taxon>
        <taxon>Neonectria</taxon>
    </lineage>
</organism>
<sequence>MTTDETELKAKEIATNAKAALIRLVKPSLNSHGLTRVSIAMATTKDADRAQDSDVHSLDATATPDSPHEVIVTQPVKTWKGYVWDTWELPKEQRWLLFKVDAFVLTFASIGYFLKNIDQTNVNNAFLSGMKEDLGMFGNELVTSTSIWTVGYVIGQIPSNLLLTRASPRWVIPSLEVGWGIATICTSSVKSYKALYALRFLVGLFESGFYPGIHYMLGSWYTPREIGKRAMIFWLAGSIGTMFSGFLQAAAYTNLHGVHGKAGWRWLFIIDGIITLPLALAGYLFFPNLPQDGRKTWWTTQREHEIAVERMRAVGRAGKQPWTKAKVQRILLSWHTYLLPLLYVVWNNGWPQAGMGYWLKSFNVDPAPVPGKSFSVPDINNLPIPTTGIFVAMALVWGWLSDGPLNGRRWPFMYAGSIITLIFVVLLRQMPLYTNIEGRKIVYWLSQIGLGAGPLILSWINEICSDDTEKRALLVGMANDFAYVVQAVAPNFVWKTKDFPSAQKGYLWSIVLQILIIAVTATIQLLLWRDQKRAAKADVESATSPGGSDLEGDDVHGKPGHTSQVKTVSLE</sequence>